<dbReference type="EMBL" id="CACVKT020003995">
    <property type="protein sequence ID" value="CAC5387252.1"/>
    <property type="molecule type" value="Genomic_DNA"/>
</dbReference>
<accession>A0A6J8BUA9</accession>
<dbReference type="Proteomes" id="UP000507470">
    <property type="component" value="Unassembled WGS sequence"/>
</dbReference>
<organism evidence="1 2">
    <name type="scientific">Mytilus coruscus</name>
    <name type="common">Sea mussel</name>
    <dbReference type="NCBI Taxonomy" id="42192"/>
    <lineage>
        <taxon>Eukaryota</taxon>
        <taxon>Metazoa</taxon>
        <taxon>Spiralia</taxon>
        <taxon>Lophotrochozoa</taxon>
        <taxon>Mollusca</taxon>
        <taxon>Bivalvia</taxon>
        <taxon>Autobranchia</taxon>
        <taxon>Pteriomorphia</taxon>
        <taxon>Mytilida</taxon>
        <taxon>Mytiloidea</taxon>
        <taxon>Mytilidae</taxon>
        <taxon>Mytilinae</taxon>
        <taxon>Mytilus</taxon>
    </lineage>
</organism>
<dbReference type="AlphaFoldDB" id="A0A6J8BUA9"/>
<proteinExistence type="predicted"/>
<sequence>MKLQQHYMNVRFVWIQNAATTLNMNVRFVWIQNAATTLNMNVRFVWIQNAATTLHERKIRLDTERSGIEAKKEIVNKATCDGKNTINDIDEVDKITIKNAFLVSITNLSRRVKEIRELIVKRKLMVLNLMKQPSRPLLEFYLAIVHHPHQRKMSLTLTEEKKSDRDNSQLPLQEMSIILEKFSSVLDQAYNIIRKPAKEVLLTVLSDLERNATIDNTFTHAYRYSMV</sequence>
<evidence type="ECO:0000313" key="1">
    <source>
        <dbReference type="EMBL" id="CAC5387252.1"/>
    </source>
</evidence>
<name>A0A6J8BUA9_MYTCO</name>
<gene>
    <name evidence="1" type="ORF">MCOR_22610</name>
</gene>
<reference evidence="1 2" key="1">
    <citation type="submission" date="2020-06" db="EMBL/GenBank/DDBJ databases">
        <authorList>
            <person name="Li R."/>
            <person name="Bekaert M."/>
        </authorList>
    </citation>
    <scope>NUCLEOTIDE SEQUENCE [LARGE SCALE GENOMIC DNA]</scope>
    <source>
        <strain evidence="2">wild</strain>
    </source>
</reference>
<evidence type="ECO:0000313" key="2">
    <source>
        <dbReference type="Proteomes" id="UP000507470"/>
    </source>
</evidence>
<keyword evidence="2" id="KW-1185">Reference proteome</keyword>
<protein>
    <submittedName>
        <fullName evidence="1">Uncharacterized protein</fullName>
    </submittedName>
</protein>